<gene>
    <name evidence="3" type="ORF">DNK49_06625</name>
</gene>
<protein>
    <recommendedName>
        <fullName evidence="2">Sialidase domain-containing protein</fullName>
    </recommendedName>
</protein>
<dbReference type="RefSeq" id="WP_110523541.1">
    <property type="nucleotide sequence ID" value="NZ_QKOE01000003.1"/>
</dbReference>
<dbReference type="Gene3D" id="2.120.10.10">
    <property type="match status" value="1"/>
</dbReference>
<dbReference type="OrthoDB" id="41724at2"/>
<sequence>MNRFRWFGAGLLAAVTVWAAWPGLGDRAALTQRFVPPVAAPASSGAPVLSSALINAASPPRVHAASIAELPDGSLFATWFGGEREGGTEVQIYAAVRAPGEKAWGAQQAIASPAQSSADLGTLVRKMGNPLAFVTPSGELWVIYVSVTMGGWATSHLNLLRSPDLGRSWLPATRLVASPFINLSTLVKGNPVFFDNGEIGVPVYHELGGKFAELLVLSATGEVRRKIRMDHGHRTLQPVLMVQDATRAVALMRDANENPPRAWRSQTQDGGQRWSTPESTNLANPNSALAALRLDDGRMIAVANDVEDERLRLSLLVSNDEGRHWRAVHRFEDKQDHHDHELSPDAFRPLLAADLQTLGPGPDVAAVAANAERNLCRNGDLCGWQYDYPYLIRAADGGFHLVYTWNRSFIRHLYFNQAWLEERL</sequence>
<proteinExistence type="predicted"/>
<accession>A0A323UYC5</accession>
<evidence type="ECO:0000313" key="4">
    <source>
        <dbReference type="Proteomes" id="UP000248259"/>
    </source>
</evidence>
<feature type="region of interest" description="Disordered" evidence="1">
    <location>
        <begin position="258"/>
        <end position="282"/>
    </location>
</feature>
<organism evidence="3 4">
    <name type="scientific">Parazoarcus communis SWub3 = DSM 12120</name>
    <dbReference type="NCBI Taxonomy" id="1121029"/>
    <lineage>
        <taxon>Bacteria</taxon>
        <taxon>Pseudomonadati</taxon>
        <taxon>Pseudomonadota</taxon>
        <taxon>Betaproteobacteria</taxon>
        <taxon>Rhodocyclales</taxon>
        <taxon>Zoogloeaceae</taxon>
        <taxon>Parazoarcus</taxon>
    </lineage>
</organism>
<reference evidence="3 4" key="1">
    <citation type="submission" date="2018-06" db="EMBL/GenBank/DDBJ databases">
        <title>Azoarcus communis strain SWub3 genome.</title>
        <authorList>
            <person name="Zorraquino Salvo V."/>
            <person name="Toubiana D."/>
            <person name="Blumwald E."/>
        </authorList>
    </citation>
    <scope>NUCLEOTIDE SEQUENCE [LARGE SCALE GENOMIC DNA]</scope>
    <source>
        <strain evidence="3 4">SWub3</strain>
    </source>
</reference>
<dbReference type="InterPro" id="IPR011040">
    <property type="entry name" value="Sialidase"/>
</dbReference>
<evidence type="ECO:0000256" key="1">
    <source>
        <dbReference type="SAM" id="MobiDB-lite"/>
    </source>
</evidence>
<dbReference type="EMBL" id="QKOE01000003">
    <property type="protein sequence ID" value="PZA17527.1"/>
    <property type="molecule type" value="Genomic_DNA"/>
</dbReference>
<dbReference type="PANTHER" id="PTHR43752">
    <property type="entry name" value="BNR/ASP-BOX REPEAT FAMILY PROTEIN"/>
    <property type="match status" value="1"/>
</dbReference>
<keyword evidence="4" id="KW-1185">Reference proteome</keyword>
<dbReference type="CDD" id="cd15482">
    <property type="entry name" value="Sialidase_non-viral"/>
    <property type="match status" value="1"/>
</dbReference>
<feature type="compositionally biased region" description="Polar residues" evidence="1">
    <location>
        <begin position="264"/>
        <end position="280"/>
    </location>
</feature>
<feature type="domain" description="Sialidase" evidence="2">
    <location>
        <begin position="73"/>
        <end position="401"/>
    </location>
</feature>
<dbReference type="Pfam" id="PF13088">
    <property type="entry name" value="BNR_2"/>
    <property type="match status" value="1"/>
</dbReference>
<dbReference type="PANTHER" id="PTHR43752:SF2">
    <property type="entry name" value="BNR_ASP-BOX REPEAT FAMILY PROTEIN"/>
    <property type="match status" value="1"/>
</dbReference>
<name>A0A323UYC5_9RHOO</name>
<dbReference type="InterPro" id="IPR036278">
    <property type="entry name" value="Sialidase_sf"/>
</dbReference>
<dbReference type="AlphaFoldDB" id="A0A323UYC5"/>
<comment type="caution">
    <text evidence="3">The sequence shown here is derived from an EMBL/GenBank/DDBJ whole genome shotgun (WGS) entry which is preliminary data.</text>
</comment>
<dbReference type="Proteomes" id="UP000248259">
    <property type="component" value="Unassembled WGS sequence"/>
</dbReference>
<dbReference type="SUPFAM" id="SSF50939">
    <property type="entry name" value="Sialidases"/>
    <property type="match status" value="1"/>
</dbReference>
<evidence type="ECO:0000313" key="3">
    <source>
        <dbReference type="EMBL" id="PZA17527.1"/>
    </source>
</evidence>
<evidence type="ECO:0000259" key="2">
    <source>
        <dbReference type="Pfam" id="PF13088"/>
    </source>
</evidence>